<keyword evidence="6" id="KW-1185">Reference proteome</keyword>
<dbReference type="PANTHER" id="PTHR33154:SF18">
    <property type="entry name" value="ARSENICAL RESISTANCE OPERON REPRESSOR"/>
    <property type="match status" value="1"/>
</dbReference>
<protein>
    <submittedName>
        <fullName evidence="5">Metalloregulator ArsR/SmtB family transcription factor</fullName>
    </submittedName>
</protein>
<organism evidence="5 6">
    <name type="scientific">Teretinema zuelzerae</name>
    <dbReference type="NCBI Taxonomy" id="156"/>
    <lineage>
        <taxon>Bacteria</taxon>
        <taxon>Pseudomonadati</taxon>
        <taxon>Spirochaetota</taxon>
        <taxon>Spirochaetia</taxon>
        <taxon>Spirochaetales</taxon>
        <taxon>Treponemataceae</taxon>
        <taxon>Teretinema</taxon>
    </lineage>
</organism>
<dbReference type="NCBIfam" id="NF033788">
    <property type="entry name" value="HTH_metalloreg"/>
    <property type="match status" value="1"/>
</dbReference>
<dbReference type="Pfam" id="PF01022">
    <property type="entry name" value="HTH_5"/>
    <property type="match status" value="1"/>
</dbReference>
<dbReference type="InterPro" id="IPR001845">
    <property type="entry name" value="HTH_ArsR_DNA-bd_dom"/>
</dbReference>
<evidence type="ECO:0000313" key="5">
    <source>
        <dbReference type="EMBL" id="MCD1654106.1"/>
    </source>
</evidence>
<accession>A0AAE3EGJ7</accession>
<dbReference type="AlphaFoldDB" id="A0AAE3EGJ7"/>
<dbReference type="PRINTS" id="PR00778">
    <property type="entry name" value="HTHARSR"/>
</dbReference>
<dbReference type="SUPFAM" id="SSF46785">
    <property type="entry name" value="Winged helix' DNA-binding domain"/>
    <property type="match status" value="1"/>
</dbReference>
<proteinExistence type="predicted"/>
<dbReference type="InterPro" id="IPR036388">
    <property type="entry name" value="WH-like_DNA-bd_sf"/>
</dbReference>
<dbReference type="InterPro" id="IPR051081">
    <property type="entry name" value="HTH_MetalResp_TranReg"/>
</dbReference>
<evidence type="ECO:0000256" key="1">
    <source>
        <dbReference type="ARBA" id="ARBA00023015"/>
    </source>
</evidence>
<dbReference type="InterPro" id="IPR018334">
    <property type="entry name" value="ArsR_HTH"/>
</dbReference>
<sequence length="104" mass="11832">MDFKKASALCKALSDENRMKIVHILSCGELCACDILEYFDLSQPTLSHHLKILVDAGLVVARIEGKWTHYSLSSEAFDRFERFIHDASHANEQCLCKKKKRSCS</sequence>
<dbReference type="GO" id="GO:0003700">
    <property type="term" value="F:DNA-binding transcription factor activity"/>
    <property type="evidence" value="ECO:0007669"/>
    <property type="project" value="InterPro"/>
</dbReference>
<dbReference type="InterPro" id="IPR011991">
    <property type="entry name" value="ArsR-like_HTH"/>
</dbReference>
<keyword evidence="1" id="KW-0805">Transcription regulation</keyword>
<dbReference type="PROSITE" id="PS00846">
    <property type="entry name" value="HTH_ARSR_1"/>
    <property type="match status" value="1"/>
</dbReference>
<gene>
    <name evidence="5" type="ORF">K7J14_05250</name>
</gene>
<feature type="domain" description="HTH arsR-type" evidence="4">
    <location>
        <begin position="1"/>
        <end position="91"/>
    </location>
</feature>
<comment type="caution">
    <text evidence="5">The sequence shown here is derived from an EMBL/GenBank/DDBJ whole genome shotgun (WGS) entry which is preliminary data.</text>
</comment>
<dbReference type="PROSITE" id="PS50987">
    <property type="entry name" value="HTH_ARSR_2"/>
    <property type="match status" value="1"/>
</dbReference>
<evidence type="ECO:0000313" key="6">
    <source>
        <dbReference type="Proteomes" id="UP001198163"/>
    </source>
</evidence>
<dbReference type="SMART" id="SM00418">
    <property type="entry name" value="HTH_ARSR"/>
    <property type="match status" value="1"/>
</dbReference>
<dbReference type="InterPro" id="IPR036390">
    <property type="entry name" value="WH_DNA-bd_sf"/>
</dbReference>
<dbReference type="CDD" id="cd00090">
    <property type="entry name" value="HTH_ARSR"/>
    <property type="match status" value="1"/>
</dbReference>
<dbReference type="Gene3D" id="1.10.10.10">
    <property type="entry name" value="Winged helix-like DNA-binding domain superfamily/Winged helix DNA-binding domain"/>
    <property type="match status" value="1"/>
</dbReference>
<evidence type="ECO:0000256" key="3">
    <source>
        <dbReference type="ARBA" id="ARBA00023163"/>
    </source>
</evidence>
<keyword evidence="3" id="KW-0804">Transcription</keyword>
<keyword evidence="2" id="KW-0238">DNA-binding</keyword>
<dbReference type="Proteomes" id="UP001198163">
    <property type="component" value="Unassembled WGS sequence"/>
</dbReference>
<dbReference type="EMBL" id="JAINWA010000001">
    <property type="protein sequence ID" value="MCD1654106.1"/>
    <property type="molecule type" value="Genomic_DNA"/>
</dbReference>
<dbReference type="PANTHER" id="PTHR33154">
    <property type="entry name" value="TRANSCRIPTIONAL REGULATOR, ARSR FAMILY"/>
    <property type="match status" value="1"/>
</dbReference>
<evidence type="ECO:0000259" key="4">
    <source>
        <dbReference type="PROSITE" id="PS50987"/>
    </source>
</evidence>
<evidence type="ECO:0000256" key="2">
    <source>
        <dbReference type="ARBA" id="ARBA00023125"/>
    </source>
</evidence>
<reference evidence="5" key="1">
    <citation type="submission" date="2021-08" db="EMBL/GenBank/DDBJ databases">
        <title>Comparative analyses of Brucepasteria parasyntrophica and Teretinema zuelzerae.</title>
        <authorList>
            <person name="Song Y."/>
            <person name="Brune A."/>
        </authorList>
    </citation>
    <scope>NUCLEOTIDE SEQUENCE</scope>
    <source>
        <strain evidence="5">DSM 1903</strain>
    </source>
</reference>
<name>A0AAE3EGJ7_9SPIR</name>
<dbReference type="GO" id="GO:0003677">
    <property type="term" value="F:DNA binding"/>
    <property type="evidence" value="ECO:0007669"/>
    <property type="project" value="UniProtKB-KW"/>
</dbReference>